<feature type="non-terminal residue" evidence="12">
    <location>
        <position position="1"/>
    </location>
</feature>
<keyword evidence="5 8" id="KW-0186">Copper</keyword>
<evidence type="ECO:0000256" key="5">
    <source>
        <dbReference type="ARBA" id="ARBA00023008"/>
    </source>
</evidence>
<dbReference type="GO" id="GO:0048038">
    <property type="term" value="F:quinone binding"/>
    <property type="evidence" value="ECO:0007669"/>
    <property type="project" value="InterPro"/>
</dbReference>
<dbReference type="Pfam" id="PF01179">
    <property type="entry name" value="Cu_amine_oxid"/>
    <property type="match status" value="1"/>
</dbReference>
<dbReference type="AlphaFoldDB" id="I2CRZ2"/>
<evidence type="ECO:0000256" key="2">
    <source>
        <dbReference type="ARBA" id="ARBA00022723"/>
    </source>
</evidence>
<keyword evidence="2 8" id="KW-0479">Metal-binding</keyword>
<feature type="modified residue" description="2',4',5'-topaquinone" evidence="7">
    <location>
        <position position="438"/>
    </location>
</feature>
<dbReference type="GO" id="GO:0005507">
    <property type="term" value="F:copper ion binding"/>
    <property type="evidence" value="ECO:0007669"/>
    <property type="project" value="InterPro"/>
</dbReference>
<comment type="cofactor">
    <cofactor evidence="8">
        <name>Cu cation</name>
        <dbReference type="ChEBI" id="CHEBI:23378"/>
    </cofactor>
    <text evidence="8">Contains 1 topaquinone per subunit.</text>
</comment>
<dbReference type="PANTHER" id="PTHR10638:SF41">
    <property type="entry name" value="AMINE OXIDASE"/>
    <property type="match status" value="1"/>
</dbReference>
<evidence type="ECO:0000259" key="10">
    <source>
        <dbReference type="Pfam" id="PF01179"/>
    </source>
</evidence>
<evidence type="ECO:0000256" key="3">
    <source>
        <dbReference type="ARBA" id="ARBA00022772"/>
    </source>
</evidence>
<dbReference type="InterPro" id="IPR016182">
    <property type="entry name" value="Cu_amine_oxidase_N-reg"/>
</dbReference>
<gene>
    <name evidence="12" type="ORF">NGATSA_3041500</name>
</gene>
<keyword evidence="3 6" id="KW-0801">TPQ</keyword>
<dbReference type="EC" id="1.4.3.-" evidence="8"/>
<dbReference type="InterPro" id="IPR036460">
    <property type="entry name" value="Cu_amine_oxidase_C_sf"/>
</dbReference>
<feature type="active site" description="Proton acceptor" evidence="6">
    <location>
        <position position="352"/>
    </location>
</feature>
<dbReference type="Pfam" id="PF02728">
    <property type="entry name" value="Cu_amine_oxidN3"/>
    <property type="match status" value="1"/>
</dbReference>
<dbReference type="GO" id="GO:0008131">
    <property type="term" value="F:primary methylamine oxidase activity"/>
    <property type="evidence" value="ECO:0007669"/>
    <property type="project" value="InterPro"/>
</dbReference>
<comment type="PTM">
    <text evidence="7 8">Topaquinone (TPQ) is generated by copper-dependent autoxidation of a specific tyrosyl residue.</text>
</comment>
<dbReference type="Gene3D" id="3.10.450.40">
    <property type="match status" value="2"/>
</dbReference>
<evidence type="ECO:0000256" key="8">
    <source>
        <dbReference type="RuleBase" id="RU000672"/>
    </source>
</evidence>
<keyword evidence="4 8" id="KW-0560">Oxidoreductase</keyword>
<dbReference type="InterPro" id="IPR049948">
    <property type="entry name" value="Cu_Am_ox_TPQ-bd"/>
</dbReference>
<dbReference type="Gene3D" id="2.70.98.20">
    <property type="entry name" value="Copper amine oxidase, catalytic domain"/>
    <property type="match status" value="1"/>
</dbReference>
<dbReference type="NCBIfam" id="NF008559">
    <property type="entry name" value="PRK11504.1"/>
    <property type="match status" value="1"/>
</dbReference>
<evidence type="ECO:0000256" key="6">
    <source>
        <dbReference type="PIRSR" id="PIRSR600269-50"/>
    </source>
</evidence>
<evidence type="ECO:0000259" key="11">
    <source>
        <dbReference type="Pfam" id="PF02728"/>
    </source>
</evidence>
<dbReference type="InterPro" id="IPR015802">
    <property type="entry name" value="Cu_amine_oxidase_N3"/>
</dbReference>
<dbReference type="InterPro" id="IPR015798">
    <property type="entry name" value="Cu_amine_oxidase_C"/>
</dbReference>
<sequence length="739" mass="81820">LSPGQRQENESKEGLGSHGGAARGGMELPPLSLHAAPGNEGFANTSAVHPLDPLSLSELETAGLLAGSAVALATREPLPSLRFSDLSLLEPPKHRLLTFRGHAREGLPRIALATAYSVSSGKVYRVSVDLHARSTGRVEHVPNVQPPFSPEDYEICEVVVRGHAGFRDAIQGAGLNPDKVMMDPWSVGYFGPQDAPSRRLAWPLMYYKERTEDNTYARPLEGLRVLVDLLKRTVVEFEVEQGGIRVASPDEAPYMTYPAPAQQRQDLRDLLVMQPEGPSFSLRGNHLYWQNWSLRVNFTAQEGLVLQMVGFKDNLKAQGGLLRPVLYRVSFAEMVVPYGDPAYPHYKKNAFDAGEDGLGANAHSLSLGCDCLGTIHYMDAALGPLAPGGPARVIRNAICIHEEDAGMLWKHKDYRTDTSEVRRARRLVLSFMCTIGNYDYGFYYNLMQDGTIEMEVKLTGILSVGNLGPSDLGSASGHRPYGTTLHCNRGKGTGLFAPLHQHIFCARLDTCLDGVANRVKEMDSHPSSPGPSNPHHNAWTVQERLLTSELQAQRDADLAKERFWVVESSGAKNRTGKPTAYKLVARDPIHIMARDQAAFLRRAGYTKHTLWVTAYQPQERFPGGEFPNQDPRPLCGLPLYAAKDRPLVDKDVVLWHVFGAHHVPRLEDWPVMPFEKVSCVFKPFGFFDASPVLDVPVATKRQMLLSTSNRHVHTAPTPRGNHHKRQSFPDLSLCPQSRL</sequence>
<reference evidence="12" key="1">
    <citation type="journal article" date="2012" name="Bioengineered">
        <title>Additional insights into the genome of the oleaginous model alga Nannochloropsis gaditana.</title>
        <authorList>
            <person name="Jinkerson R.E."/>
            <person name="Radakovits R."/>
            <person name="Posewitz M.C."/>
        </authorList>
    </citation>
    <scope>NUCLEOTIDE SEQUENCE</scope>
    <source>
        <strain evidence="12">CCMP526</strain>
    </source>
</reference>
<evidence type="ECO:0000256" key="7">
    <source>
        <dbReference type="PIRSR" id="PIRSR600269-51"/>
    </source>
</evidence>
<dbReference type="SUPFAM" id="SSF54416">
    <property type="entry name" value="Amine oxidase N-terminal region"/>
    <property type="match status" value="2"/>
</dbReference>
<evidence type="ECO:0000313" key="12">
    <source>
        <dbReference type="EMBL" id="AFJ69675.1"/>
    </source>
</evidence>
<reference evidence="12" key="2">
    <citation type="journal article" date="2012" name="Nat. Commun.">
        <title>Draft genome sequence and genetic transformation of the oleaginous alga Nannochloropis gaditana.</title>
        <authorList>
            <person name="Radakovits R."/>
            <person name="Jinkerson R.E."/>
            <person name="Fuerstenberg S.I."/>
            <person name="Tae H."/>
            <person name="Settlage R.E."/>
            <person name="Boore J.L."/>
            <person name="Posewitz M.C."/>
        </authorList>
    </citation>
    <scope>NUCLEOTIDE SEQUENCE</scope>
    <source>
        <strain evidence="12">CCMP526</strain>
    </source>
</reference>
<feature type="domain" description="Copper amine oxidase N3-terminal" evidence="11">
    <location>
        <begin position="146"/>
        <end position="241"/>
    </location>
</feature>
<proteinExistence type="evidence at transcript level"/>
<evidence type="ECO:0000256" key="1">
    <source>
        <dbReference type="ARBA" id="ARBA00007983"/>
    </source>
</evidence>
<organism evidence="12">
    <name type="scientific">Nannochloropsis gaditana (strain CCMP526)</name>
    <name type="common">Green microalga</name>
    <name type="synonym">Microchloropsis gaditana</name>
    <dbReference type="NCBI Taxonomy" id="1093141"/>
    <lineage>
        <taxon>Eukaryota</taxon>
        <taxon>Sar</taxon>
        <taxon>Stramenopiles</taxon>
        <taxon>Ochrophyta</taxon>
        <taxon>Eustigmatophyceae</taxon>
        <taxon>Eustigmatales</taxon>
        <taxon>Monodopsidaceae</taxon>
        <taxon>Nannochloropsis</taxon>
    </lineage>
</organism>
<dbReference type="SUPFAM" id="SSF49998">
    <property type="entry name" value="Amine oxidase catalytic domain"/>
    <property type="match status" value="1"/>
</dbReference>
<feature type="domain" description="Copper amine oxidase catalytic" evidence="10">
    <location>
        <begin position="272"/>
        <end position="692"/>
    </location>
</feature>
<feature type="region of interest" description="Disordered" evidence="9">
    <location>
        <begin position="710"/>
        <end position="739"/>
    </location>
</feature>
<name>I2CRZ2_NANGC</name>
<evidence type="ECO:0000256" key="9">
    <source>
        <dbReference type="SAM" id="MobiDB-lite"/>
    </source>
</evidence>
<feature type="region of interest" description="Disordered" evidence="9">
    <location>
        <begin position="1"/>
        <end position="38"/>
    </location>
</feature>
<dbReference type="PANTHER" id="PTHR10638">
    <property type="entry name" value="COPPER AMINE OXIDASE"/>
    <property type="match status" value="1"/>
</dbReference>
<dbReference type="GO" id="GO:0009308">
    <property type="term" value="P:amine metabolic process"/>
    <property type="evidence" value="ECO:0007669"/>
    <property type="project" value="UniProtKB-UniRule"/>
</dbReference>
<dbReference type="PROSITE" id="PS01164">
    <property type="entry name" value="COPPER_AMINE_OXID_1"/>
    <property type="match status" value="1"/>
</dbReference>
<dbReference type="EMBL" id="JU980612">
    <property type="protein sequence ID" value="AFJ69675.1"/>
    <property type="molecule type" value="mRNA"/>
</dbReference>
<evidence type="ECO:0000256" key="4">
    <source>
        <dbReference type="ARBA" id="ARBA00023002"/>
    </source>
</evidence>
<feature type="active site" description="Schiff-base intermediate with substrate; via topaquinone" evidence="6">
    <location>
        <position position="438"/>
    </location>
</feature>
<protein>
    <recommendedName>
        <fullName evidence="8">Amine oxidase</fullName>
        <ecNumber evidence="8">1.4.3.-</ecNumber>
    </recommendedName>
</protein>
<dbReference type="InterPro" id="IPR000269">
    <property type="entry name" value="Cu_amine_oxidase"/>
</dbReference>
<accession>I2CRZ2</accession>
<comment type="similarity">
    <text evidence="1 8">Belongs to the copper/topaquinone oxidase family.</text>
</comment>